<organism evidence="1 2">
    <name type="scientific">Xyrichtys novacula</name>
    <name type="common">Pearly razorfish</name>
    <name type="synonym">Hemipteronotus novacula</name>
    <dbReference type="NCBI Taxonomy" id="13765"/>
    <lineage>
        <taxon>Eukaryota</taxon>
        <taxon>Metazoa</taxon>
        <taxon>Chordata</taxon>
        <taxon>Craniata</taxon>
        <taxon>Vertebrata</taxon>
        <taxon>Euteleostomi</taxon>
        <taxon>Actinopterygii</taxon>
        <taxon>Neopterygii</taxon>
        <taxon>Teleostei</taxon>
        <taxon>Neoteleostei</taxon>
        <taxon>Acanthomorphata</taxon>
        <taxon>Eupercaria</taxon>
        <taxon>Labriformes</taxon>
        <taxon>Labridae</taxon>
        <taxon>Xyrichtys</taxon>
    </lineage>
</organism>
<reference evidence="1" key="1">
    <citation type="submission" date="2023-08" db="EMBL/GenBank/DDBJ databases">
        <authorList>
            <person name="Alioto T."/>
            <person name="Alioto T."/>
            <person name="Gomez Garrido J."/>
        </authorList>
    </citation>
    <scope>NUCLEOTIDE SEQUENCE</scope>
</reference>
<keyword evidence="2" id="KW-1185">Reference proteome</keyword>
<dbReference type="EMBL" id="OY660887">
    <property type="protein sequence ID" value="CAJ1087223.1"/>
    <property type="molecule type" value="Genomic_DNA"/>
</dbReference>
<dbReference type="Proteomes" id="UP001178508">
    <property type="component" value="Chromosome 24"/>
</dbReference>
<dbReference type="AlphaFoldDB" id="A0AAV1HMX4"/>
<sequence length="163" mass="18158">MPPCIQSLIASYFNDLQISFTLQDFTTGWQQLQMGCAISPILFVAAFGTFPIGEKQMVGGLKLPSGQRLPQLRNYMDNVTSFLQTATCTAQLLKRMDELMAWAKMKIKPPSYVACLLEGESEMTLLPLSSGERQFLSCLNNPSKVWGGSIPLNCLRDRWGKLS</sequence>
<proteinExistence type="predicted"/>
<evidence type="ECO:0000313" key="1">
    <source>
        <dbReference type="EMBL" id="CAJ1087223.1"/>
    </source>
</evidence>
<protein>
    <submittedName>
        <fullName evidence="1">LINE-1 retrotransposable element ORF2 protein</fullName>
    </submittedName>
</protein>
<evidence type="ECO:0000313" key="2">
    <source>
        <dbReference type="Proteomes" id="UP001178508"/>
    </source>
</evidence>
<gene>
    <name evidence="1" type="ORF">XNOV1_A041151</name>
</gene>
<accession>A0AAV1HMX4</accession>
<name>A0AAV1HMX4_XYRNO</name>